<keyword evidence="3" id="KW-0597">Phosphoprotein</keyword>
<keyword evidence="5 9" id="KW-0418">Kinase</keyword>
<sequence length="695" mass="79161">MAVSKPFFHIITEKLWPKKSGEEKKRLFEMLISLALLLLAALIRLTFRFIINAENFCPICDIGLVLVAVLSVSFFLNNKFNAALNTFFTVPLFVYAYYIADFSIHQPLTDTVYQTVGWLLAGAFFLFYFSESISKIILYSILSASAIGVQLIKANHFFDFVAGNNFLIPHPLVIFILLISGGLVLRFKYNKIATSLTENLKTTRQSISKVIRESGFPVVEIKALRDEEGNVVNLKVEKVNNIFESVFNIQLHEVKNQEANYIFELVLRDHFDLNKILLFEDHKTKEFHATKLELWFKIHVLKPDFNTFYIILEDITKAKKKLAELEQGRRRYKVLLETIPDMFFVIGKDGTYEDFVIKESDLFKVEDTNIVGSTIFDVGFPENMAAKILTCIQSCLKTNSIETIEYSLNTPNGTYLFEMRLAKLSARSVISIARDITRRKTAEFNLERALKKAEESDRLKSAFLANLSHEIRTPLNIITNFTRILAEGGLGSAERTELSDAISQNGTQLLNMIDNTIHLSKIETNAIDLSMNFCPVNTLMRDIYTRYKPLIPDGRQVKMQLNLDVPNSSFGFVTDRRLLMEALQILVDNAVKYTRNGEIHIGYEMRYNEEVKFTVSDTGIGIPKSEAENIFSRFYRVKNEINDMTSGSGIGLPIAQHYVQLLGGELKLKSDPGKGTTFFFSLPFKEGQGYLRVVS</sequence>
<evidence type="ECO:0000256" key="5">
    <source>
        <dbReference type="ARBA" id="ARBA00022777"/>
    </source>
</evidence>
<dbReference type="InterPro" id="IPR005467">
    <property type="entry name" value="His_kinase_dom"/>
</dbReference>
<keyword evidence="7" id="KW-1133">Transmembrane helix</keyword>
<dbReference type="AlphaFoldDB" id="A0A399D1H1"/>
<evidence type="ECO:0000313" key="9">
    <source>
        <dbReference type="EMBL" id="RIH64572.1"/>
    </source>
</evidence>
<dbReference type="PRINTS" id="PR00344">
    <property type="entry name" value="BCTRLSENSOR"/>
</dbReference>
<evidence type="ECO:0000259" key="8">
    <source>
        <dbReference type="PROSITE" id="PS50109"/>
    </source>
</evidence>
<dbReference type="InterPro" id="IPR050736">
    <property type="entry name" value="Sensor_HK_Regulatory"/>
</dbReference>
<keyword evidence="6" id="KW-0902">Two-component regulatory system</keyword>
<comment type="caution">
    <text evidence="9">The sequence shown here is derived from an EMBL/GenBank/DDBJ whole genome shotgun (WGS) entry which is preliminary data.</text>
</comment>
<dbReference type="InterPro" id="IPR003661">
    <property type="entry name" value="HisK_dim/P_dom"/>
</dbReference>
<dbReference type="RefSeq" id="WP_119350730.1">
    <property type="nucleotide sequence ID" value="NZ_QWET01000010.1"/>
</dbReference>
<keyword evidence="4" id="KW-0808">Transferase</keyword>
<dbReference type="EMBL" id="QWET01000010">
    <property type="protein sequence ID" value="RIH64572.1"/>
    <property type="molecule type" value="Genomic_DNA"/>
</dbReference>
<dbReference type="NCBIfam" id="TIGR00229">
    <property type="entry name" value="sensory_box"/>
    <property type="match status" value="1"/>
</dbReference>
<keyword evidence="7" id="KW-0472">Membrane</keyword>
<dbReference type="Pfam" id="PF08448">
    <property type="entry name" value="PAS_4"/>
    <property type="match status" value="1"/>
</dbReference>
<dbReference type="InterPro" id="IPR036890">
    <property type="entry name" value="HATPase_C_sf"/>
</dbReference>
<keyword evidence="10" id="KW-1185">Reference proteome</keyword>
<comment type="catalytic activity">
    <reaction evidence="1">
        <text>ATP + protein L-histidine = ADP + protein N-phospho-L-histidine.</text>
        <dbReference type="EC" id="2.7.13.3"/>
    </reaction>
</comment>
<dbReference type="InterPro" id="IPR035965">
    <property type="entry name" value="PAS-like_dom_sf"/>
</dbReference>
<evidence type="ECO:0000256" key="1">
    <source>
        <dbReference type="ARBA" id="ARBA00000085"/>
    </source>
</evidence>
<dbReference type="InterPro" id="IPR003594">
    <property type="entry name" value="HATPase_dom"/>
</dbReference>
<dbReference type="Pfam" id="PF02518">
    <property type="entry name" value="HATPase_c"/>
    <property type="match status" value="1"/>
</dbReference>
<feature type="transmembrane region" description="Helical" evidence="7">
    <location>
        <begin position="56"/>
        <end position="76"/>
    </location>
</feature>
<dbReference type="InterPro" id="IPR013656">
    <property type="entry name" value="PAS_4"/>
</dbReference>
<accession>A0A399D1H1</accession>
<dbReference type="SMART" id="SM00387">
    <property type="entry name" value="HATPase_c"/>
    <property type="match status" value="1"/>
</dbReference>
<name>A0A399D1H1_9BACT</name>
<dbReference type="InterPro" id="IPR036097">
    <property type="entry name" value="HisK_dim/P_sf"/>
</dbReference>
<reference evidence="9 10" key="1">
    <citation type="journal article" date="2015" name="Int. J. Syst. Evol. Microbiol.">
        <title>Mariniphaga sediminis sp. nov., isolated from coastal sediment.</title>
        <authorList>
            <person name="Wang F.Q."/>
            <person name="Shen Q.Y."/>
            <person name="Chen G.J."/>
            <person name="Du Z.J."/>
        </authorList>
    </citation>
    <scope>NUCLEOTIDE SEQUENCE [LARGE SCALE GENOMIC DNA]</scope>
    <source>
        <strain evidence="9 10">SY21</strain>
    </source>
</reference>
<feature type="transmembrane region" description="Helical" evidence="7">
    <location>
        <begin position="83"/>
        <end position="100"/>
    </location>
</feature>
<dbReference type="Gene3D" id="3.30.565.10">
    <property type="entry name" value="Histidine kinase-like ATPase, C-terminal domain"/>
    <property type="match status" value="1"/>
</dbReference>
<dbReference type="SUPFAM" id="SSF55874">
    <property type="entry name" value="ATPase domain of HSP90 chaperone/DNA topoisomerase II/histidine kinase"/>
    <property type="match status" value="1"/>
</dbReference>
<dbReference type="PANTHER" id="PTHR43711:SF31">
    <property type="entry name" value="HISTIDINE KINASE"/>
    <property type="match status" value="1"/>
</dbReference>
<dbReference type="PROSITE" id="PS50109">
    <property type="entry name" value="HIS_KIN"/>
    <property type="match status" value="1"/>
</dbReference>
<evidence type="ECO:0000313" key="10">
    <source>
        <dbReference type="Proteomes" id="UP000266441"/>
    </source>
</evidence>
<dbReference type="CDD" id="cd00075">
    <property type="entry name" value="HATPase"/>
    <property type="match status" value="1"/>
</dbReference>
<dbReference type="SMART" id="SM00388">
    <property type="entry name" value="HisKA"/>
    <property type="match status" value="1"/>
</dbReference>
<feature type="transmembrane region" description="Helical" evidence="7">
    <location>
        <begin position="166"/>
        <end position="185"/>
    </location>
</feature>
<organism evidence="9 10">
    <name type="scientific">Mariniphaga sediminis</name>
    <dbReference type="NCBI Taxonomy" id="1628158"/>
    <lineage>
        <taxon>Bacteria</taxon>
        <taxon>Pseudomonadati</taxon>
        <taxon>Bacteroidota</taxon>
        <taxon>Bacteroidia</taxon>
        <taxon>Marinilabiliales</taxon>
        <taxon>Prolixibacteraceae</taxon>
        <taxon>Mariniphaga</taxon>
    </lineage>
</organism>
<evidence type="ECO:0000256" key="3">
    <source>
        <dbReference type="ARBA" id="ARBA00022553"/>
    </source>
</evidence>
<dbReference type="InterPro" id="IPR000014">
    <property type="entry name" value="PAS"/>
</dbReference>
<dbReference type="Gene3D" id="1.10.287.130">
    <property type="match status" value="1"/>
</dbReference>
<dbReference type="Gene3D" id="3.30.450.20">
    <property type="entry name" value="PAS domain"/>
    <property type="match status" value="1"/>
</dbReference>
<evidence type="ECO:0000256" key="7">
    <source>
        <dbReference type="SAM" id="Phobius"/>
    </source>
</evidence>
<evidence type="ECO:0000256" key="6">
    <source>
        <dbReference type="ARBA" id="ARBA00023012"/>
    </source>
</evidence>
<dbReference type="InterPro" id="IPR004358">
    <property type="entry name" value="Sig_transdc_His_kin-like_C"/>
</dbReference>
<feature type="transmembrane region" description="Helical" evidence="7">
    <location>
        <begin position="27"/>
        <end position="50"/>
    </location>
</feature>
<dbReference type="OrthoDB" id="9796457at2"/>
<keyword evidence="7" id="KW-0812">Transmembrane</keyword>
<feature type="domain" description="Histidine kinase" evidence="8">
    <location>
        <begin position="466"/>
        <end position="686"/>
    </location>
</feature>
<dbReference type="Pfam" id="PF00512">
    <property type="entry name" value="HisKA"/>
    <property type="match status" value="1"/>
</dbReference>
<gene>
    <name evidence="9" type="ORF">D1164_14545</name>
</gene>
<evidence type="ECO:0000256" key="4">
    <source>
        <dbReference type="ARBA" id="ARBA00022679"/>
    </source>
</evidence>
<dbReference type="CDD" id="cd00082">
    <property type="entry name" value="HisKA"/>
    <property type="match status" value="1"/>
</dbReference>
<protein>
    <recommendedName>
        <fullName evidence="2">histidine kinase</fullName>
        <ecNumber evidence="2">2.7.13.3</ecNumber>
    </recommendedName>
</protein>
<dbReference type="EC" id="2.7.13.3" evidence="2"/>
<evidence type="ECO:0000256" key="2">
    <source>
        <dbReference type="ARBA" id="ARBA00012438"/>
    </source>
</evidence>
<dbReference type="PANTHER" id="PTHR43711">
    <property type="entry name" value="TWO-COMPONENT HISTIDINE KINASE"/>
    <property type="match status" value="1"/>
</dbReference>
<proteinExistence type="predicted"/>
<dbReference type="GO" id="GO:0000155">
    <property type="term" value="F:phosphorelay sensor kinase activity"/>
    <property type="evidence" value="ECO:0007669"/>
    <property type="project" value="InterPro"/>
</dbReference>
<dbReference type="SUPFAM" id="SSF55785">
    <property type="entry name" value="PYP-like sensor domain (PAS domain)"/>
    <property type="match status" value="1"/>
</dbReference>
<dbReference type="Proteomes" id="UP000266441">
    <property type="component" value="Unassembled WGS sequence"/>
</dbReference>
<dbReference type="SUPFAM" id="SSF47384">
    <property type="entry name" value="Homodimeric domain of signal transducing histidine kinase"/>
    <property type="match status" value="1"/>
</dbReference>